<reference evidence="1 2" key="2">
    <citation type="journal article" date="2014" name="PLoS ONE">
        <title>Evolution of mitochondria reconstructed from the energy metabolism of living bacteria.</title>
        <authorList>
            <person name="Degli Esposti M."/>
            <person name="Chouaia B."/>
            <person name="Comandatore F."/>
            <person name="Crotti E."/>
            <person name="Sassera D."/>
            <person name="Lievens P.M."/>
            <person name="Daffonchio D."/>
            <person name="Bandi C."/>
        </authorList>
    </citation>
    <scope>NUCLEOTIDE SEQUENCE [LARGE SCALE GENOMIC DNA]</scope>
    <source>
        <strain evidence="1 2">SF2.1</strain>
    </source>
</reference>
<reference evidence="1 2" key="1">
    <citation type="journal article" date="2014" name="Genome Biol. Evol.">
        <title>Acetic acid bacteria genomes reveal functional traits for adaptation to life in insect guts.</title>
        <authorList>
            <person name="Chouaia B."/>
            <person name="Gaiarsa S."/>
            <person name="Crotti E."/>
            <person name="Comandatore F."/>
            <person name="Degli Esposti M."/>
            <person name="Ricci I."/>
            <person name="Alma A."/>
            <person name="Favia G."/>
            <person name="Bandi C."/>
            <person name="Daffonchio D."/>
        </authorList>
    </citation>
    <scope>NUCLEOTIDE SEQUENCE [LARGE SCALE GENOMIC DNA]</scope>
    <source>
        <strain evidence="1 2">SF2.1</strain>
    </source>
</reference>
<proteinExistence type="predicted"/>
<evidence type="ECO:0000313" key="1">
    <source>
        <dbReference type="EMBL" id="CDG39627.1"/>
    </source>
</evidence>
<dbReference type="AlphaFoldDB" id="A0A060QKP9"/>
<sequence length="148" mass="15515">MQTQPNLGLNSSQDVVAGVTNSGMTASDFLTLFPEFSDATRFPMPTVSLWLQMGRSFVDETRWGASTNLGIGLFVAHQLTVGAQTAAAVQGGATPGVGVISSKSVGPLSKSYDTSIGGYDDAGFWNTTSYGRQYWAFVSLFGAGGTQL</sequence>
<dbReference type="Pfam" id="PF13262">
    <property type="entry name" value="DUF4054"/>
    <property type="match status" value="1"/>
</dbReference>
<name>A0A060QKP9_9PROT</name>
<dbReference type="RefSeq" id="WP_051395756.1">
    <property type="nucleotide sequence ID" value="NZ_CBLX010000009.1"/>
</dbReference>
<comment type="caution">
    <text evidence="1">The sequence shown here is derived from an EMBL/GenBank/DDBJ whole genome shotgun (WGS) entry which is preliminary data.</text>
</comment>
<protein>
    <submittedName>
        <fullName evidence="1">Bacteriophage protein</fullName>
    </submittedName>
</protein>
<evidence type="ECO:0000313" key="2">
    <source>
        <dbReference type="Proteomes" id="UP000027583"/>
    </source>
</evidence>
<dbReference type="EMBL" id="CBLX010000009">
    <property type="protein sequence ID" value="CDG39627.1"/>
    <property type="molecule type" value="Genomic_DNA"/>
</dbReference>
<dbReference type="eggNOG" id="ENOG5032UYJ">
    <property type="taxonomic scope" value="Bacteria"/>
</dbReference>
<accession>A0A060QKP9</accession>
<dbReference type="Proteomes" id="UP000027583">
    <property type="component" value="Unassembled WGS sequence"/>
</dbReference>
<organism evidence="1 2">
    <name type="scientific">Asaia bogorensis</name>
    <dbReference type="NCBI Taxonomy" id="91915"/>
    <lineage>
        <taxon>Bacteria</taxon>
        <taxon>Pseudomonadati</taxon>
        <taxon>Pseudomonadota</taxon>
        <taxon>Alphaproteobacteria</taxon>
        <taxon>Acetobacterales</taxon>
        <taxon>Acetobacteraceae</taxon>
        <taxon>Asaia</taxon>
    </lineage>
</organism>
<dbReference type="InterPro" id="IPR025127">
    <property type="entry name" value="DUF4054"/>
</dbReference>
<gene>
    <name evidence="1" type="ORF">ASAP_1582</name>
</gene>